<name>A0A3M6V2J3_POCDA</name>
<dbReference type="SUPFAM" id="SSF52949">
    <property type="entry name" value="Macro domain-like"/>
    <property type="match status" value="1"/>
</dbReference>
<evidence type="ECO:0000313" key="2">
    <source>
        <dbReference type="Proteomes" id="UP000275408"/>
    </source>
</evidence>
<organism evidence="1 2">
    <name type="scientific">Pocillopora damicornis</name>
    <name type="common">Cauliflower coral</name>
    <name type="synonym">Millepora damicornis</name>
    <dbReference type="NCBI Taxonomy" id="46731"/>
    <lineage>
        <taxon>Eukaryota</taxon>
        <taxon>Metazoa</taxon>
        <taxon>Cnidaria</taxon>
        <taxon>Anthozoa</taxon>
        <taxon>Hexacorallia</taxon>
        <taxon>Scleractinia</taxon>
        <taxon>Astrocoeniina</taxon>
        <taxon>Pocilloporidae</taxon>
        <taxon>Pocillopora</taxon>
    </lineage>
</organism>
<dbReference type="EMBL" id="RCHS01000245">
    <property type="protein sequence ID" value="RMX60090.1"/>
    <property type="molecule type" value="Genomic_DNA"/>
</dbReference>
<dbReference type="STRING" id="46731.A0A3M6V2J3"/>
<keyword evidence="2" id="KW-1185">Reference proteome</keyword>
<dbReference type="PANTHER" id="PTHR16525:SF0">
    <property type="entry name" value="PROTEIN C12ORF4"/>
    <property type="match status" value="1"/>
</dbReference>
<dbReference type="Pfam" id="PF10154">
    <property type="entry name" value="Fy-3"/>
    <property type="match status" value="1"/>
</dbReference>
<dbReference type="PANTHER" id="PTHR16525">
    <property type="entry name" value="PROTEIN C12ORF4"/>
    <property type="match status" value="1"/>
</dbReference>
<comment type="caution">
    <text evidence="1">The sequence shown here is derived from an EMBL/GenBank/DDBJ whole genome shotgun (WGS) entry which is preliminary data.</text>
</comment>
<dbReference type="InterPro" id="IPR043472">
    <property type="entry name" value="Macro_dom-like"/>
</dbReference>
<protein>
    <submittedName>
        <fullName evidence="1">Uncharacterized protein</fullName>
    </submittedName>
</protein>
<gene>
    <name evidence="1" type="ORF">pdam_00004508</name>
</gene>
<dbReference type="GO" id="GO:0005737">
    <property type="term" value="C:cytoplasm"/>
    <property type="evidence" value="ECO:0007669"/>
    <property type="project" value="TreeGrafter"/>
</dbReference>
<accession>A0A3M6V2J3</accession>
<dbReference type="AlphaFoldDB" id="A0A3M6V2J3"/>
<dbReference type="InterPro" id="IPR019311">
    <property type="entry name" value="Fy-3"/>
</dbReference>
<dbReference type="OrthoDB" id="415359at2759"/>
<evidence type="ECO:0000313" key="1">
    <source>
        <dbReference type="EMBL" id="RMX60090.1"/>
    </source>
</evidence>
<reference evidence="1 2" key="1">
    <citation type="journal article" date="2018" name="Sci. Rep.">
        <title>Comparative analysis of the Pocillopora damicornis genome highlights role of immune system in coral evolution.</title>
        <authorList>
            <person name="Cunning R."/>
            <person name="Bay R.A."/>
            <person name="Gillette P."/>
            <person name="Baker A.C."/>
            <person name="Traylor-Knowles N."/>
        </authorList>
    </citation>
    <scope>NUCLEOTIDE SEQUENCE [LARGE SCALE GENOMIC DNA]</scope>
    <source>
        <strain evidence="1">RSMAS</strain>
        <tissue evidence="1">Whole animal</tissue>
    </source>
</reference>
<proteinExistence type="predicted"/>
<sequence>MVDVLLCSTYEDQKRDFVFDFKDSGKLQRLTVPIPIPLKVDAREFVQRLITFHNLPCYLEPELTKTLDEFNKSSCRELQDKMGGAALEQMRQSSQCAADYISSWSDTFTQEHANYSSATDKSEESVFSEMYHSLIHSAALETLLQLENTYAIAMDDVVSKKANAIKAMEEKHQREMEDSINNLGIVTSDKDVNDLAARHCEDAQMLETYWSSELSQLQEMQKREYREWVTKVHEDMVRVSSDPSSVEDSFSIGKNHSMSVQSMPEANEFSTSEHDFRLEESFTILLGAQKKSTHNLRLICGHVLDLCKHKTRPGGSVLSQPHRIQTALSLYSGTLAGVILLVEDRLNTYSGILKHFAMICQQSGTEFHFPDLDKQLCLIQQMFEKRDRSKSNASEHQQLPSADAALRPLTLNTGDIYITRHSNLSEVHVVFHLVVDDSVKSPTISTRNPVIVGLRNALHTAVRHSITTITIPLLLFHEMTEEMTVSWCMKRAELMFKCVKGFIMECSTWSGAESLNLQFLVPKGISEEMFTSFSQMLSSIFRVSTPLDLTSTANR</sequence>
<dbReference type="OMA" id="CKHKRSH"/>
<dbReference type="Proteomes" id="UP000275408">
    <property type="component" value="Unassembled WGS sequence"/>
</dbReference>